<evidence type="ECO:0000256" key="1">
    <source>
        <dbReference type="SAM" id="MobiDB-lite"/>
    </source>
</evidence>
<feature type="compositionally biased region" description="Basic and acidic residues" evidence="1">
    <location>
        <begin position="141"/>
        <end position="156"/>
    </location>
</feature>
<protein>
    <submittedName>
        <fullName evidence="2">Uncharacterized protein</fullName>
    </submittedName>
</protein>
<feature type="region of interest" description="Disordered" evidence="1">
    <location>
        <begin position="127"/>
        <end position="156"/>
    </location>
</feature>
<sequence>LMPDGVGDLGESITITDRLAAAATFSANLVLSSVVTSIGEKTRDLLDVEGYIEQAQVALIEVVGDPLEAIQDAVQDQVQQAQQAIIEQVDTAKSALVEQVSAGADQLMGDINPTEDGLLSTMAQVMEKPQDEPVGQITDGETDRSDIDVEAPHDSL</sequence>
<evidence type="ECO:0000313" key="2">
    <source>
        <dbReference type="EMBL" id="CRZ01459.1"/>
    </source>
</evidence>
<reference evidence="2" key="1">
    <citation type="submission" date="2015-04" db="EMBL/GenBank/DDBJ databases">
        <title>The genome sequence of the plant pathogenic Rhizarian Plasmodiophora brassicae reveals insights in its biotrophic life cycle and the origin of chitin synthesis.</title>
        <authorList>
            <person name="Schwelm A."/>
            <person name="Fogelqvist J."/>
            <person name="Knaust A."/>
            <person name="Julke S."/>
            <person name="Lilja T."/>
            <person name="Dhandapani V."/>
            <person name="Bonilla-Rosso G."/>
            <person name="Karlsson M."/>
            <person name="Shevchenko A."/>
            <person name="Choi S.R."/>
            <person name="Kim H.G."/>
            <person name="Park J.Y."/>
            <person name="Lim Y.P."/>
            <person name="Ludwig-Muller J."/>
            <person name="Dixelius C."/>
        </authorList>
    </citation>
    <scope>NUCLEOTIDE SEQUENCE</scope>
    <source>
        <tissue evidence="2">Potato root galls</tissue>
    </source>
</reference>
<organism evidence="2">
    <name type="scientific">Spongospora subterranea</name>
    <dbReference type="NCBI Taxonomy" id="70186"/>
    <lineage>
        <taxon>Eukaryota</taxon>
        <taxon>Sar</taxon>
        <taxon>Rhizaria</taxon>
        <taxon>Endomyxa</taxon>
        <taxon>Phytomyxea</taxon>
        <taxon>Plasmodiophorida</taxon>
        <taxon>Plasmodiophoridae</taxon>
        <taxon>Spongospora</taxon>
    </lineage>
</organism>
<accession>A0A0H5R0Z0</accession>
<proteinExistence type="predicted"/>
<dbReference type="EMBL" id="HACM01001017">
    <property type="protein sequence ID" value="CRZ01459.1"/>
    <property type="molecule type" value="Transcribed_RNA"/>
</dbReference>
<name>A0A0H5R0Z0_9EUKA</name>
<feature type="non-terminal residue" evidence="2">
    <location>
        <position position="1"/>
    </location>
</feature>
<dbReference type="AlphaFoldDB" id="A0A0H5R0Z0"/>